<gene>
    <name evidence="1" type="ORF">H9L42_07865</name>
</gene>
<keyword evidence="2" id="KW-1185">Reference proteome</keyword>
<sequence>MITYAQESFYCEMNKQACSYTMYFPMLFDHTFQLERFKKAADYLFQNVPHLARKSVSGFWRARWVELEGFDSEQLFSCYRFSDGMLESEEEFYREALKAFQNLEDTRIDMETEAQLKFKVFADEKQRWTLVVLCIHHSIADGRGSMQIIDVLSRAYESAGGQEKLPKLENYRKVPVHALKDGFFTILKRTFRQEKEMQKHCKELFPTDLREEPRRENFEVVRLTKGELEELKEQYRPWNYSTNDILVYKLLKVSSRLGSGEPDEHAVLNIGIAIDHRKDIRRQILSITNYASMCPFYMNESDIQDLYKVKKQLQHFKQNAAGVSFSKEFLLLGMVPFAVQKKIFKGDVSNTIRAMSCRGIQTTNIGEITRHIGDFGSSLRHVEFIGPAGKFGMPIISISSYQGELAIYFRRTNDTTGICRKVREMFEEELETGKGTRDYVQELGSAI</sequence>
<proteinExistence type="predicted"/>
<accession>A0A923NIM3</accession>
<dbReference type="InterPro" id="IPR023213">
    <property type="entry name" value="CAT-like_dom_sf"/>
</dbReference>
<dbReference type="Gene3D" id="3.30.559.10">
    <property type="entry name" value="Chloramphenicol acetyltransferase-like domain"/>
    <property type="match status" value="1"/>
</dbReference>
<name>A0A923NIM3_9FIRM</name>
<evidence type="ECO:0000313" key="1">
    <source>
        <dbReference type="EMBL" id="MBC6679741.1"/>
    </source>
</evidence>
<evidence type="ECO:0008006" key="3">
    <source>
        <dbReference type="Google" id="ProtNLM"/>
    </source>
</evidence>
<dbReference type="RefSeq" id="WP_187302845.1">
    <property type="nucleotide sequence ID" value="NZ_CBCTQH010000017.1"/>
</dbReference>
<comment type="caution">
    <text evidence="1">The sequence shown here is derived from an EMBL/GenBank/DDBJ whole genome shotgun (WGS) entry which is preliminary data.</text>
</comment>
<dbReference type="SUPFAM" id="SSF52777">
    <property type="entry name" value="CoA-dependent acyltransferases"/>
    <property type="match status" value="1"/>
</dbReference>
<dbReference type="AlphaFoldDB" id="A0A923NIM3"/>
<dbReference type="EMBL" id="JACRYT010000006">
    <property type="protein sequence ID" value="MBC6679741.1"/>
    <property type="molecule type" value="Genomic_DNA"/>
</dbReference>
<organism evidence="1 2">
    <name type="scientific">Zhenpiania hominis</name>
    <dbReference type="NCBI Taxonomy" id="2763644"/>
    <lineage>
        <taxon>Bacteria</taxon>
        <taxon>Bacillati</taxon>
        <taxon>Bacillota</taxon>
        <taxon>Clostridia</taxon>
        <taxon>Peptostreptococcales</taxon>
        <taxon>Anaerovoracaceae</taxon>
        <taxon>Zhenpiania</taxon>
    </lineage>
</organism>
<evidence type="ECO:0000313" key="2">
    <source>
        <dbReference type="Proteomes" id="UP000602647"/>
    </source>
</evidence>
<dbReference type="Proteomes" id="UP000602647">
    <property type="component" value="Unassembled WGS sequence"/>
</dbReference>
<reference evidence="1" key="1">
    <citation type="submission" date="2020-08" db="EMBL/GenBank/DDBJ databases">
        <title>Genome public.</title>
        <authorList>
            <person name="Liu C."/>
            <person name="Sun Q."/>
        </authorList>
    </citation>
    <scope>NUCLEOTIDE SEQUENCE</scope>
    <source>
        <strain evidence="1">BX12</strain>
    </source>
</reference>
<protein>
    <recommendedName>
        <fullName evidence="3">Condensation domain-containing protein</fullName>
    </recommendedName>
</protein>